<organism evidence="8 9">
    <name type="scientific">Orchesella dallaii</name>
    <dbReference type="NCBI Taxonomy" id="48710"/>
    <lineage>
        <taxon>Eukaryota</taxon>
        <taxon>Metazoa</taxon>
        <taxon>Ecdysozoa</taxon>
        <taxon>Arthropoda</taxon>
        <taxon>Hexapoda</taxon>
        <taxon>Collembola</taxon>
        <taxon>Entomobryomorpha</taxon>
        <taxon>Entomobryoidea</taxon>
        <taxon>Orchesellidae</taxon>
        <taxon>Orchesellinae</taxon>
        <taxon>Orchesella</taxon>
    </lineage>
</organism>
<dbReference type="SMART" id="SM00355">
    <property type="entry name" value="ZnF_C2H2"/>
    <property type="match status" value="5"/>
</dbReference>
<name>A0ABP1PMT9_9HEXA</name>
<evidence type="ECO:0000313" key="9">
    <source>
        <dbReference type="Proteomes" id="UP001642540"/>
    </source>
</evidence>
<feature type="domain" description="C2H2-type" evidence="7">
    <location>
        <begin position="262"/>
        <end position="289"/>
    </location>
</feature>
<evidence type="ECO:0000256" key="2">
    <source>
        <dbReference type="ARBA" id="ARBA00022737"/>
    </source>
</evidence>
<dbReference type="Gene3D" id="3.30.160.60">
    <property type="entry name" value="Classic Zinc Finger"/>
    <property type="match status" value="1"/>
</dbReference>
<evidence type="ECO:0000256" key="6">
    <source>
        <dbReference type="SAM" id="MobiDB-lite"/>
    </source>
</evidence>
<gene>
    <name evidence="8" type="ORF">ODALV1_LOCUS518</name>
</gene>
<dbReference type="PROSITE" id="PS00028">
    <property type="entry name" value="ZINC_FINGER_C2H2_1"/>
    <property type="match status" value="1"/>
</dbReference>
<dbReference type="PROSITE" id="PS50157">
    <property type="entry name" value="ZINC_FINGER_C2H2_2"/>
    <property type="match status" value="1"/>
</dbReference>
<evidence type="ECO:0000256" key="4">
    <source>
        <dbReference type="ARBA" id="ARBA00022833"/>
    </source>
</evidence>
<keyword evidence="4" id="KW-0862">Zinc</keyword>
<reference evidence="8 9" key="1">
    <citation type="submission" date="2024-08" db="EMBL/GenBank/DDBJ databases">
        <authorList>
            <person name="Cucini C."/>
            <person name="Frati F."/>
        </authorList>
    </citation>
    <scope>NUCLEOTIDE SEQUENCE [LARGE SCALE GENOMIC DNA]</scope>
</reference>
<dbReference type="PANTHER" id="PTHR24379:SF127">
    <property type="entry name" value="BLOODY FINGERS-RELATED"/>
    <property type="match status" value="1"/>
</dbReference>
<evidence type="ECO:0000256" key="3">
    <source>
        <dbReference type="ARBA" id="ARBA00022771"/>
    </source>
</evidence>
<evidence type="ECO:0000313" key="8">
    <source>
        <dbReference type="EMBL" id="CAL8068899.1"/>
    </source>
</evidence>
<feature type="region of interest" description="Disordered" evidence="6">
    <location>
        <begin position="71"/>
        <end position="111"/>
    </location>
</feature>
<dbReference type="Proteomes" id="UP001642540">
    <property type="component" value="Unassembled WGS sequence"/>
</dbReference>
<dbReference type="InterPro" id="IPR013087">
    <property type="entry name" value="Znf_C2H2_type"/>
</dbReference>
<keyword evidence="9" id="KW-1185">Reference proteome</keyword>
<feature type="compositionally biased region" description="Basic and acidic residues" evidence="6">
    <location>
        <begin position="71"/>
        <end position="84"/>
    </location>
</feature>
<sequence length="294" mass="33856">MEQVPADTSHNIWIRMAEDDDFELDPSTFAEISKQQELKRKPSLLNNSLSSSSHRQLNINQQELIDLVSKDDEVSNHDDEDHPAQPRIGKCPSFLSPSNLTDNQKDNHSDLQLVSPSSVNKEVPPYTKFTKGRYTYYQCTKCPAHQRQLGQLRKHLQLHKKGSLSIPCPDCGWLVLPRLLAQHQSQHHRETNPNYSIGKRMGNVRNYKCKHCPAFSKHLLVMQYHAKLHFDGAQVWICEVNNCGWFVNPRKISSHLCRFHRYKCDECPAVYFTVTGLSHHRKVHRTSEGSKGVL</sequence>
<evidence type="ECO:0000256" key="5">
    <source>
        <dbReference type="PROSITE-ProRule" id="PRU00042"/>
    </source>
</evidence>
<proteinExistence type="predicted"/>
<accession>A0ABP1PMT9</accession>
<dbReference type="PANTHER" id="PTHR24379">
    <property type="entry name" value="KRAB AND ZINC FINGER DOMAIN-CONTAINING"/>
    <property type="match status" value="1"/>
</dbReference>
<comment type="caution">
    <text evidence="8">The sequence shown here is derived from an EMBL/GenBank/DDBJ whole genome shotgun (WGS) entry which is preliminary data.</text>
</comment>
<evidence type="ECO:0000259" key="7">
    <source>
        <dbReference type="PROSITE" id="PS50157"/>
    </source>
</evidence>
<protein>
    <recommendedName>
        <fullName evidence="7">C2H2-type domain-containing protein</fullName>
    </recommendedName>
</protein>
<keyword evidence="3 5" id="KW-0863">Zinc-finger</keyword>
<dbReference type="EMBL" id="CAXLJM020000002">
    <property type="protein sequence ID" value="CAL8068899.1"/>
    <property type="molecule type" value="Genomic_DNA"/>
</dbReference>
<evidence type="ECO:0000256" key="1">
    <source>
        <dbReference type="ARBA" id="ARBA00022723"/>
    </source>
</evidence>
<keyword evidence="1" id="KW-0479">Metal-binding</keyword>
<keyword evidence="2" id="KW-0677">Repeat</keyword>